<sequence length="323" mass="35715">MKILITGIAGFIGFHTATRLAKSGHTISGVDNLNDYYSPALKKARIAELGDTIAFSEVDIADADAFSAYVKAQAPDVVIHLAAQAGVRYSIDNPFAYARSNLLGHLSVLEACRHATGLSHLIYASSSSVYGGNEKIPFSEDDSVDAPVSLYAATKKSDELMSSTYAHLYNLKQVGLRFFTVYGPWGRPDMAYWTFTDKLLRGESIPVFNHGDMRRDFTFIDDVTKCIEAIANKPPKFGPSERPHKVYNIGNHTPVPLLEMISTLEVATNCTAKLDMKPMQPGDVQQTYADVSRLIADYGFNPSTPIQDGLHQFVEWYRRYTGQ</sequence>
<dbReference type="InterPro" id="IPR036291">
    <property type="entry name" value="NAD(P)-bd_dom_sf"/>
</dbReference>
<gene>
    <name evidence="3" type="ORF">ABFZ84_06815</name>
</gene>
<accession>A0ABV3Z399</accession>
<dbReference type="Proteomes" id="UP001560685">
    <property type="component" value="Unassembled WGS sequence"/>
</dbReference>
<organism evidence="3 4">
    <name type="scientific">Hyphococcus lacteus</name>
    <dbReference type="NCBI Taxonomy" id="3143536"/>
    <lineage>
        <taxon>Bacteria</taxon>
        <taxon>Pseudomonadati</taxon>
        <taxon>Pseudomonadota</taxon>
        <taxon>Alphaproteobacteria</taxon>
        <taxon>Parvularculales</taxon>
        <taxon>Parvularculaceae</taxon>
        <taxon>Hyphococcus</taxon>
    </lineage>
</organism>
<keyword evidence="4" id="KW-1185">Reference proteome</keyword>
<dbReference type="Pfam" id="PF01370">
    <property type="entry name" value="Epimerase"/>
    <property type="match status" value="1"/>
</dbReference>
<proteinExistence type="predicted"/>
<evidence type="ECO:0000313" key="3">
    <source>
        <dbReference type="EMBL" id="MEX6633259.1"/>
    </source>
</evidence>
<name>A0ABV3Z399_9PROT</name>
<feature type="domain" description="NAD-dependent epimerase/dehydratase" evidence="2">
    <location>
        <begin position="3"/>
        <end position="250"/>
    </location>
</feature>
<evidence type="ECO:0000313" key="4">
    <source>
        <dbReference type="Proteomes" id="UP001560685"/>
    </source>
</evidence>
<dbReference type="EMBL" id="JBEHZE010000001">
    <property type="protein sequence ID" value="MEX6633259.1"/>
    <property type="molecule type" value="Genomic_DNA"/>
</dbReference>
<reference evidence="3 4" key="1">
    <citation type="submission" date="2024-05" db="EMBL/GenBank/DDBJ databases">
        <title>Three bacterial strains, DH-69, EH-24, and ECK-19 isolated from coastal sediments.</title>
        <authorList>
            <person name="Ye Y.-Q."/>
            <person name="Du Z.-J."/>
        </authorList>
    </citation>
    <scope>NUCLEOTIDE SEQUENCE [LARGE SCALE GENOMIC DNA]</scope>
    <source>
        <strain evidence="3 4">ECK-19</strain>
    </source>
</reference>
<dbReference type="Gene3D" id="3.40.50.720">
    <property type="entry name" value="NAD(P)-binding Rossmann-like Domain"/>
    <property type="match status" value="1"/>
</dbReference>
<dbReference type="PANTHER" id="PTHR43574">
    <property type="entry name" value="EPIMERASE-RELATED"/>
    <property type="match status" value="1"/>
</dbReference>
<keyword evidence="1" id="KW-0520">NAD</keyword>
<dbReference type="RefSeq" id="WP_369313214.1">
    <property type="nucleotide sequence ID" value="NZ_JBEHZE010000001.1"/>
</dbReference>
<protein>
    <submittedName>
        <fullName evidence="3">NAD-dependent epimerase/dehydratase family protein</fullName>
    </submittedName>
</protein>
<dbReference type="PRINTS" id="PR01713">
    <property type="entry name" value="NUCEPIMERASE"/>
</dbReference>
<evidence type="ECO:0000259" key="2">
    <source>
        <dbReference type="Pfam" id="PF01370"/>
    </source>
</evidence>
<dbReference type="SUPFAM" id="SSF51735">
    <property type="entry name" value="NAD(P)-binding Rossmann-fold domains"/>
    <property type="match status" value="1"/>
</dbReference>
<comment type="caution">
    <text evidence="3">The sequence shown here is derived from an EMBL/GenBank/DDBJ whole genome shotgun (WGS) entry which is preliminary data.</text>
</comment>
<evidence type="ECO:0000256" key="1">
    <source>
        <dbReference type="ARBA" id="ARBA00023027"/>
    </source>
</evidence>
<dbReference type="InterPro" id="IPR001509">
    <property type="entry name" value="Epimerase_deHydtase"/>
</dbReference>